<feature type="compositionally biased region" description="Basic and acidic residues" evidence="19">
    <location>
        <begin position="872"/>
        <end position="890"/>
    </location>
</feature>
<dbReference type="SMART" id="SM01250">
    <property type="entry name" value="KAT11"/>
    <property type="match status" value="1"/>
</dbReference>
<dbReference type="InterPro" id="IPR014744">
    <property type="entry name" value="Nuc_rcpt_coact_CREBbp"/>
</dbReference>
<feature type="compositionally biased region" description="Polar residues" evidence="19">
    <location>
        <begin position="701"/>
        <end position="723"/>
    </location>
</feature>
<feature type="compositionally biased region" description="Low complexity" evidence="19">
    <location>
        <begin position="521"/>
        <end position="536"/>
    </location>
</feature>
<evidence type="ECO:0000256" key="12">
    <source>
        <dbReference type="ARBA" id="ARBA00023117"/>
    </source>
</evidence>
<feature type="region of interest" description="Disordered" evidence="19">
    <location>
        <begin position="1074"/>
        <end position="1147"/>
    </location>
</feature>
<evidence type="ECO:0000313" key="20">
    <source>
        <dbReference type="EnsemblMetazoa" id="AALB006547-PA"/>
    </source>
</evidence>
<dbReference type="PROSITE" id="PS51727">
    <property type="entry name" value="CBP_P300_HAT"/>
    <property type="match status" value="1"/>
</dbReference>
<comment type="catalytic activity">
    <reaction evidence="15">
        <text>L-lysyl-[protein] + acetyl-CoA = N(6)-acetyl-L-lysyl-[protein] + CoA + H(+)</text>
        <dbReference type="Rhea" id="RHEA:45948"/>
        <dbReference type="Rhea" id="RHEA-COMP:9752"/>
        <dbReference type="Rhea" id="RHEA-COMP:10731"/>
        <dbReference type="ChEBI" id="CHEBI:15378"/>
        <dbReference type="ChEBI" id="CHEBI:29969"/>
        <dbReference type="ChEBI" id="CHEBI:57287"/>
        <dbReference type="ChEBI" id="CHEBI:57288"/>
        <dbReference type="ChEBI" id="CHEBI:61930"/>
        <dbReference type="EC" id="2.3.1.48"/>
    </reaction>
</comment>
<protein>
    <recommendedName>
        <fullName evidence="3">histone acetyltransferase</fullName>
        <ecNumber evidence="3">2.3.1.48</ecNumber>
    </recommendedName>
</protein>
<dbReference type="InterPro" id="IPR000197">
    <property type="entry name" value="Znf_TAZ"/>
</dbReference>
<dbReference type="SUPFAM" id="SSF57933">
    <property type="entry name" value="TAZ domain"/>
    <property type="match status" value="2"/>
</dbReference>
<feature type="compositionally biased region" description="Polar residues" evidence="19">
    <location>
        <begin position="836"/>
        <end position="862"/>
    </location>
</feature>
<dbReference type="InterPro" id="IPR036427">
    <property type="entry name" value="Bromodomain-like_sf"/>
</dbReference>
<feature type="compositionally biased region" description="Low complexity" evidence="19">
    <location>
        <begin position="1037"/>
        <end position="1059"/>
    </location>
</feature>
<dbReference type="SMART" id="SM00551">
    <property type="entry name" value="ZnF_TAZ"/>
    <property type="match status" value="1"/>
</dbReference>
<evidence type="ECO:0000256" key="3">
    <source>
        <dbReference type="ARBA" id="ARBA00013184"/>
    </source>
</evidence>
<dbReference type="Pfam" id="PF02135">
    <property type="entry name" value="zf-TAZ"/>
    <property type="match status" value="1"/>
</dbReference>
<keyword evidence="8 17" id="KW-0863">Zinc-finger</keyword>
<feature type="region of interest" description="Disordered" evidence="19">
    <location>
        <begin position="693"/>
        <end position="1059"/>
    </location>
</feature>
<dbReference type="CDD" id="cd05495">
    <property type="entry name" value="Bromo_cbp_like"/>
    <property type="match status" value="1"/>
</dbReference>
<feature type="compositionally biased region" description="Low complexity" evidence="19">
    <location>
        <begin position="461"/>
        <end position="495"/>
    </location>
</feature>
<feature type="coiled-coil region" evidence="18">
    <location>
        <begin position="2506"/>
        <end position="2533"/>
    </location>
</feature>
<keyword evidence="13" id="KW-0804">Transcription</keyword>
<dbReference type="PROSITE" id="PS50134">
    <property type="entry name" value="ZF_TAZ"/>
    <property type="match status" value="2"/>
</dbReference>
<feature type="compositionally biased region" description="Basic and acidic residues" evidence="19">
    <location>
        <begin position="509"/>
        <end position="520"/>
    </location>
</feature>
<evidence type="ECO:0000256" key="18">
    <source>
        <dbReference type="SAM" id="Coils"/>
    </source>
</evidence>
<dbReference type="GO" id="GO:0005634">
    <property type="term" value="C:nucleus"/>
    <property type="evidence" value="ECO:0007669"/>
    <property type="project" value="UniProtKB-SubCell"/>
</dbReference>
<feature type="compositionally biased region" description="Low complexity" evidence="19">
    <location>
        <begin position="1544"/>
        <end position="1555"/>
    </location>
</feature>
<feature type="compositionally biased region" description="Polar residues" evidence="19">
    <location>
        <begin position="179"/>
        <end position="192"/>
    </location>
</feature>
<dbReference type="SUPFAM" id="SSF47040">
    <property type="entry name" value="Kix domain of CBP (creb binding protein)"/>
    <property type="match status" value="1"/>
</dbReference>
<dbReference type="FunFam" id="2.10.110.40:FF:000001">
    <property type="entry name" value="E1A binding protein p300"/>
    <property type="match status" value="1"/>
</dbReference>
<dbReference type="Pfam" id="PF06001">
    <property type="entry name" value="RING_CBP-p300"/>
    <property type="match status" value="1"/>
</dbReference>
<dbReference type="EC" id="2.3.1.48" evidence="3"/>
<evidence type="ECO:0000256" key="7">
    <source>
        <dbReference type="ARBA" id="ARBA00022737"/>
    </source>
</evidence>
<dbReference type="InterPro" id="IPR038547">
    <property type="entry name" value="RING_CBP-p300_sf"/>
</dbReference>
<dbReference type="GO" id="GO:0003713">
    <property type="term" value="F:transcription coactivator activity"/>
    <property type="evidence" value="ECO:0007669"/>
    <property type="project" value="InterPro"/>
</dbReference>
<evidence type="ECO:0000256" key="5">
    <source>
        <dbReference type="ARBA" id="ARBA00022679"/>
    </source>
</evidence>
<evidence type="ECO:0000256" key="14">
    <source>
        <dbReference type="ARBA" id="ARBA00023242"/>
    </source>
</evidence>
<dbReference type="InterPro" id="IPR018359">
    <property type="entry name" value="Bromodomain_CS"/>
</dbReference>
<dbReference type="Gene3D" id="1.10.1630.10">
    <property type="entry name" value="Nuclear receptor coactivator, CREB-bp-like, interlocking domain"/>
    <property type="match status" value="1"/>
</dbReference>
<feature type="region of interest" description="Disordered" evidence="19">
    <location>
        <begin position="133"/>
        <end position="192"/>
    </location>
</feature>
<feature type="region of interest" description="Disordered" evidence="19">
    <location>
        <begin position="2534"/>
        <end position="2578"/>
    </location>
</feature>
<organism evidence="20 21">
    <name type="scientific">Anopheles albimanus</name>
    <name type="common">New world malaria mosquito</name>
    <dbReference type="NCBI Taxonomy" id="7167"/>
    <lineage>
        <taxon>Eukaryota</taxon>
        <taxon>Metazoa</taxon>
        <taxon>Ecdysozoa</taxon>
        <taxon>Arthropoda</taxon>
        <taxon>Hexapoda</taxon>
        <taxon>Insecta</taxon>
        <taxon>Pterygota</taxon>
        <taxon>Neoptera</taxon>
        <taxon>Endopterygota</taxon>
        <taxon>Diptera</taxon>
        <taxon>Nematocera</taxon>
        <taxon>Culicoidea</taxon>
        <taxon>Culicidae</taxon>
        <taxon>Anophelinae</taxon>
        <taxon>Anopheles</taxon>
    </lineage>
</organism>
<dbReference type="InterPro" id="IPR037073">
    <property type="entry name" value="Nuc_rcpt_coact_CREBbp_sf"/>
</dbReference>
<keyword evidence="14" id="KW-0539">Nucleus</keyword>
<feature type="compositionally biased region" description="Low complexity" evidence="19">
    <location>
        <begin position="1308"/>
        <end position="1327"/>
    </location>
</feature>
<feature type="compositionally biased region" description="Polar residues" evidence="19">
    <location>
        <begin position="935"/>
        <end position="948"/>
    </location>
</feature>
<feature type="compositionally biased region" description="Low complexity" evidence="19">
    <location>
        <begin position="444"/>
        <end position="453"/>
    </location>
</feature>
<feature type="compositionally biased region" description="Basic and acidic residues" evidence="19">
    <location>
        <begin position="609"/>
        <end position="625"/>
    </location>
</feature>
<feature type="compositionally biased region" description="Low complexity" evidence="19">
    <location>
        <begin position="3129"/>
        <end position="3143"/>
    </location>
</feature>
<feature type="compositionally biased region" description="Polar residues" evidence="19">
    <location>
        <begin position="1564"/>
        <end position="1576"/>
    </location>
</feature>
<dbReference type="Gene3D" id="3.30.40.10">
    <property type="entry name" value="Zinc/RING finger domain, C3HC4 (zinc finger)"/>
    <property type="match status" value="1"/>
</dbReference>
<dbReference type="PROSITE" id="PS50014">
    <property type="entry name" value="BROMODOMAIN_2"/>
    <property type="match status" value="1"/>
</dbReference>
<dbReference type="PANTHER" id="PTHR13808">
    <property type="entry name" value="CBP/P300-RELATED"/>
    <property type="match status" value="1"/>
</dbReference>
<keyword evidence="4" id="KW-0963">Cytoplasm</keyword>
<dbReference type="GO" id="GO:0005667">
    <property type="term" value="C:transcription regulator complex"/>
    <property type="evidence" value="ECO:0007669"/>
    <property type="project" value="TreeGrafter"/>
</dbReference>
<reference evidence="20 21" key="1">
    <citation type="journal article" date="2017" name="G3 (Bethesda)">
        <title>The Physical Genome Mapping of Anopheles albimanus Corrected Scaffold Misassemblies and Identified Interarm Rearrangements in Genus Anopheles.</title>
        <authorList>
            <person name="Artemov G.N."/>
            <person name="Peery A.N."/>
            <person name="Jiang X."/>
            <person name="Tu Z."/>
            <person name="Stegniy V.N."/>
            <person name="Sharakhova M.V."/>
            <person name="Sharakhov I.V."/>
        </authorList>
    </citation>
    <scope>NUCLEOTIDE SEQUENCE [LARGE SCALE GENOMIC DNA]</scope>
    <source>
        <strain evidence="20 21">ALBI9_A</strain>
    </source>
</reference>
<keyword evidence="6 17" id="KW-0479">Metal-binding</keyword>
<feature type="zinc finger region" description="TAZ-type" evidence="17">
    <location>
        <begin position="390"/>
        <end position="502"/>
    </location>
</feature>
<dbReference type="PROSITE" id="PS50952">
    <property type="entry name" value="KIX"/>
    <property type="match status" value="1"/>
</dbReference>
<dbReference type="Pfam" id="PF09030">
    <property type="entry name" value="Creb_binding"/>
    <property type="match status" value="1"/>
</dbReference>
<dbReference type="Pfam" id="PF00439">
    <property type="entry name" value="Bromodomain"/>
    <property type="match status" value="1"/>
</dbReference>
<feature type="region of interest" description="Disordered" evidence="19">
    <location>
        <begin position="1517"/>
        <end position="1576"/>
    </location>
</feature>
<feature type="compositionally biased region" description="Polar residues" evidence="19">
    <location>
        <begin position="1001"/>
        <end position="1028"/>
    </location>
</feature>
<dbReference type="SMART" id="SM00297">
    <property type="entry name" value="BROMO"/>
    <property type="match status" value="1"/>
</dbReference>
<evidence type="ECO:0000256" key="4">
    <source>
        <dbReference type="ARBA" id="ARBA00022490"/>
    </source>
</evidence>
<dbReference type="InterPro" id="IPR031162">
    <property type="entry name" value="CBP_P300_HAT"/>
</dbReference>
<feature type="compositionally biased region" description="Gly residues" evidence="19">
    <location>
        <begin position="2833"/>
        <end position="2856"/>
    </location>
</feature>
<feature type="compositionally biased region" description="Basic and acidic residues" evidence="19">
    <location>
        <begin position="1934"/>
        <end position="1945"/>
    </location>
</feature>
<dbReference type="InterPro" id="IPR009110">
    <property type="entry name" value="Nuc_rcpt_coact"/>
</dbReference>
<feature type="compositionally biased region" description="Low complexity" evidence="19">
    <location>
        <begin position="1864"/>
        <end position="1886"/>
    </location>
</feature>
<dbReference type="GO" id="GO:0000123">
    <property type="term" value="C:histone acetyltransferase complex"/>
    <property type="evidence" value="ECO:0007669"/>
    <property type="project" value="InterPro"/>
</dbReference>
<feature type="region of interest" description="Disordered" evidence="19">
    <location>
        <begin position="2816"/>
        <end position="2856"/>
    </location>
</feature>
<evidence type="ECO:0000256" key="16">
    <source>
        <dbReference type="PROSITE-ProRule" id="PRU00035"/>
    </source>
</evidence>
<dbReference type="SUPFAM" id="SSF69125">
    <property type="entry name" value="Nuclear receptor coactivator interlocking domain"/>
    <property type="match status" value="1"/>
</dbReference>
<dbReference type="InterPro" id="IPR056484">
    <property type="entry name" value="PHD_P300"/>
</dbReference>
<feature type="zinc finger region" description="TAZ-type" evidence="17">
    <location>
        <begin position="2706"/>
        <end position="2787"/>
    </location>
</feature>
<sequence length="3200" mass="337706">MADHMDEPPLKRAKVRDVSSGEVISTLDQMFDLENHLPDELMGDNTWSSIANNKVMTGQPMLAMGQLGSGKSPGGPGAGGPGMLSPMNQAMANNVVVNSSMVGGTMMGMGSTGSGNNSNMGVSGGVISGASVSTASGLQGMNSNARQQQQPQPQQATSAGNSSTGPPPPGMMQHPMPNALQNGPMSGGTPQVNVVGSTGRVSGIGPRPLNLMGAGLRQLIQHQQQQQALGVPLSVQIGQMNAGGPFAFQQQQQNVLSGANLQQQVRGSPPTMNRTPNVTLANRMGGNPLAGGNIGPSGTPTGMPLGLVPDGGVSSQSGSSSTIVGLQQQSVGGNPGTQIRSLAGSNQPLGQMNVNVTASAGSAGSVGPSGGSSGGGPAISSGPGNPLLADPEKRKLIQQQLVLLLHAHKCQRREAENPNSNNCTLAHCRTMKEQSIAPSGNALQKQPQIQQQLDQKKGQEQKSTQQQQQQEILPETQQKVNEQQQEGIQSSEQQSLVSQDPLKSGNIDKPTKSLLSDEKNQQPIKQDGQQRQDQLQSTALTPSEQGQADSAKAKQADQLQQHSTPKDASNEQTGNQTAVSSVSAQDQKDSHSNTKQASLEQLRAPESQSLKDQEQQQSEKIERNIDSTTVTTGAVTVSSKGDSVEATAVSSESMIKEAKLVTGEKQAGPVGVIGIGATVVGVTTIASAVSSKLETHEKLDLQQQQDLTEPMEQDQTVTMSVDGQNAAEAQETKQLQCDQPEKSTDGSDQQQAADKQKETDVGKEQLQPLEEKSEPTELQDKTRAEESMTISGQDAADASLASNQESKATSVDGCKPSELGLEIQQQQDVPEKQSVAMETSEGTSGSNQQQELSKLVTSSTMEQLKPTAHQATKQDEKKYSSEQELAKVKQEVGGQQQDGDNMLDSKLQLSELIKKEKQDPLSEPMEVDQDLPVGLQSQSVKDTTTGTADTKPAIVTVKEECLPSPAPKDEEQLLKDKPSPAQSPSPQLKQELQQQLKTSTALSSPQHQSKLGLQQPKMQSNLAKQEPNQHLPPPSAQQPIASPQQQQHMQQVHQQKQPPQQQLLLLQQLQQQQPESQQQQMLPKQAQSDQQSSEQQQQPEAMLSLPQQSPSPMSSNSSQTGNPLCNNLMPSSGATTMQQDSGMVDVPPQTQVHISSTTTTTDVGNGTVVGAQTQARSFHQLVNNSSVPPGANLISQQQQNPMGSVTGGGMRVLIGQQQQAVATQGVGSGNNATAGMRLIMPPNQLVPPNSNSGTSGNIMPGVAQTSSAEGGSIGGILPSVTTSSASQPVTTQNNSTNQGMNVVNVSMQQQQQQQTLGSVAQQQPGTSGQSGGVGGSGVGQQQQQPNTTPIIPMPGGSGQMLFNNVDSSNSGQQQMVPSGGGISAVATSLANSGAATSNPTTTGGGLPAMMTGGTSAGGPSQGGSGNYSSNNMIAMPVQGTKDWHHSVTPDLRNHLVHKLVQAIFPSPDPSTMFDKRMYNLVAYAKKVEGDIPNSMVHGVNSISGVGGVNNNTVVLPGGLSPFAQQQQQPHLNNHAPPPIGGPQGMTSGQQQQQQGVGVGGMSQNQPFLNGPTMSDSSQLQQFNDIVRAKCANLTGGGNIQQQHQQQQLGVGGLAGALGSNQTMTNPPTISPAFSASGNAPPGNVTMGQQPNVGSGVMFANAQLTSSNPMQQGGGSVMSTTMAVQHRNIGLMSTGLGSGGTSGGSVNTVVGCGGMMTNDMLANTSGYGGGGGGLTPNSSVVSTNGPVLGPPPQSSTSTSSGAPMMLQSVTVPVDVSNSPMVIGSTGAAVATSNTPLISNLLVAPTITTQQHHSAMNGGGSTTTTPSTAGPIASTVVGSVQQQNPSILGAGVNNSISVANGSTTPGSAGVGVSSMSMGSTGPSSRGSMACSSFSSQMAALEAAMARDKDDSPEPCKDSIGGSGGGGGGKNKGKLGLKREDTDTDSNHMDTSSGNDLGGKSVKSSECMSISGADSKTESMDGADGGSGSSGGGKNKLDVVKFKEEPMSPSVSPMTNVLVKTEIKAGIYPEPTIQTNASDNRKKCSFKPEELREALIPTLEKLVAQEPESIPFRMPVDPNSLGIPDYFDIVRQPMDLSTIRKKLESGAYQDPREYVDDVWLMFDNAWLYNRKTSRVYRYCTKLSEVFEQEIDPVMQSLGYCCGRKYTFNPQVLCCYGKQLCTIPRDAKYYSYQNRYTYCQKCFNEIPGDTVTLGDDPMQSQTQIKKDQFKEMKNDHLELEPFVDCLDCGRKQHQICVLYLETIWPGGFVCDACLKKKAQKRKDNKFNAKRLPTSKLGTYIETRVNNFLKKKEAGAGEVHIRVVSSSDKLVEVKPGMRNRFVESGEMLPEFPYRAKALFAFEEVDGIDVCFFGMHVQEYGSECAAPNTRRVYIAYLDSVHFFRPRQYRTAVYHEILLGYMDYAKQLGYTMAHIWACPPSEGDDYIFHCHPPEQRIPKPKRLQEWYKKMLDKGMVERTIQDYKDILKQAMEDKLQSASELPYFEGDFWPNVLEESIKELDQEEEEKRKQAEREEAAANAIMSMNEDSDTVADGKKKGQKKAKKSNKSKAAQRKSNKKTNEQNGNDLSAKIFATMEKHKEVFFVIRLHSAQSAASLAPIQDPDPLINCDLMDGRDAFLTLARDKHYEFSSLRRAQFSTLCMLYELHNQGQDKFDFDLCITCKEKVGHPHKMDKLGFDLDDGSSPSDVKQTNPQEARKQSIQRCIQSLVHACQCRDANCRLPSCQKMKRVVQHTKHCKRKTHGGCPICKQLIALCCYHAKHCQEVKCMVPFCPNIKLKLKQQQLQQRLQQQQLLRRRMAVMNTTRMGGAPPPQIVPPSNGGSSGAGPGGPGSGGGGSSGAGGVSGGSGMVTPVVGATSGGVIGQCGMVAGTPAASSVVNSVAMMSVGGGNVVGGNVPAGMGCGLGGAPGVMSPTSIPNAAVQMGGLGGPPHHGGIGMKPGAQTPPANVLQAVKQVQEEAARQQAPHVGYGKVNPPNQMPPPVMQRSMPGTHMGAAVGGVNVPGVVGVMGGQQPTGTGGGVVGVGMAGSVGPGGLTQNVMQIDQWPNARYPNGGGGGVGTGQPNPVHRPSLPGLMQQQQQPQPNPLQTNIMGGQMIGGIRPGPGSVGMQSGGMISNAQQQQQGGNLQNAQPGGQPPLNQPKQAIAQLMATLKNPAAGPEQQQQLLSILKANPQLMAAFIKQRQQVGSDD</sequence>
<dbReference type="FunFam" id="3.30.40.10:FF:000034">
    <property type="entry name" value="Histone acetyltransferase p300"/>
    <property type="match status" value="1"/>
</dbReference>
<evidence type="ECO:0000256" key="2">
    <source>
        <dbReference type="ARBA" id="ARBA00004496"/>
    </source>
</evidence>
<dbReference type="FunFam" id="1.20.920.10:FF:000001">
    <property type="entry name" value="Histone acetyltransferase p300"/>
    <property type="match status" value="1"/>
</dbReference>
<feature type="compositionally biased region" description="Polar residues" evidence="19">
    <location>
        <begin position="1385"/>
        <end position="1401"/>
    </location>
</feature>
<evidence type="ECO:0000256" key="15">
    <source>
        <dbReference type="ARBA" id="ARBA00048017"/>
    </source>
</evidence>
<keyword evidence="9 17" id="KW-0862">Zinc</keyword>
<dbReference type="EnsemblMetazoa" id="AALB006547-RA">
    <property type="protein sequence ID" value="AALB006547-PA"/>
    <property type="gene ID" value="AALB006547"/>
</dbReference>
<evidence type="ECO:0000256" key="1">
    <source>
        <dbReference type="ARBA" id="ARBA00004123"/>
    </source>
</evidence>
<keyword evidence="5" id="KW-0808">Transferase</keyword>
<evidence type="ECO:0000256" key="9">
    <source>
        <dbReference type="ARBA" id="ARBA00022833"/>
    </source>
</evidence>
<feature type="compositionally biased region" description="Low complexity" evidence="19">
    <location>
        <begin position="1074"/>
        <end position="1119"/>
    </location>
</feature>
<keyword evidence="12 16" id="KW-0103">Bromodomain</keyword>
<evidence type="ECO:0000313" key="21">
    <source>
        <dbReference type="Proteomes" id="UP000069272"/>
    </source>
</evidence>
<dbReference type="Proteomes" id="UP000069272">
    <property type="component" value="Chromosome X"/>
</dbReference>
<feature type="compositionally biased region" description="Gly residues" evidence="19">
    <location>
        <begin position="1328"/>
        <end position="1338"/>
    </location>
</feature>
<proteinExistence type="predicted"/>
<keyword evidence="11" id="KW-0805">Transcription regulation</keyword>
<feature type="region of interest" description="Disordered" evidence="19">
    <location>
        <begin position="437"/>
        <end position="629"/>
    </location>
</feature>
<comment type="subcellular location">
    <subcellularLocation>
        <location evidence="2">Cytoplasm</location>
    </subcellularLocation>
    <subcellularLocation>
        <location evidence="1">Nucleus</location>
    </subcellularLocation>
</comment>
<keyword evidence="18" id="KW-0175">Coiled coil</keyword>
<feature type="region of interest" description="Disordered" evidence="19">
    <location>
        <begin position="329"/>
        <end position="390"/>
    </location>
</feature>
<dbReference type="Pfam" id="PF02172">
    <property type="entry name" value="KIX"/>
    <property type="match status" value="1"/>
</dbReference>
<dbReference type="Pfam" id="PF23570">
    <property type="entry name" value="PHD_P300"/>
    <property type="match status" value="1"/>
</dbReference>
<dbReference type="GO" id="GO:0004402">
    <property type="term" value="F:histone acetyltransferase activity"/>
    <property type="evidence" value="ECO:0007669"/>
    <property type="project" value="InterPro"/>
</dbReference>
<feature type="compositionally biased region" description="Polar residues" evidence="19">
    <location>
        <begin position="1522"/>
        <end position="1531"/>
    </location>
</feature>
<feature type="compositionally biased region" description="Basic and acidic residues" evidence="19">
    <location>
        <begin position="754"/>
        <end position="786"/>
    </location>
</feature>
<feature type="compositionally biased region" description="Polar residues" evidence="19">
    <location>
        <begin position="1959"/>
        <end position="1971"/>
    </location>
</feature>
<dbReference type="CDD" id="cd15802">
    <property type="entry name" value="RING_CBP-p300"/>
    <property type="match status" value="1"/>
</dbReference>
<reference evidence="20" key="2">
    <citation type="submission" date="2022-08" db="UniProtKB">
        <authorList>
            <consortium name="EnsemblMetazoa"/>
        </authorList>
    </citation>
    <scope>IDENTIFICATION</scope>
    <source>
        <strain evidence="20">STECLA/ALBI9_A</strain>
    </source>
</reference>
<accession>A0A182FJ52</accession>
<feature type="region of interest" description="Disordered" evidence="19">
    <location>
        <begin position="3129"/>
        <end position="3150"/>
    </location>
</feature>
<dbReference type="InterPro" id="IPR010303">
    <property type="entry name" value="RING_CBP-p300"/>
</dbReference>
<feature type="region of interest" description="Disordered" evidence="19">
    <location>
        <begin position="1308"/>
        <end position="1429"/>
    </location>
</feature>
<dbReference type="CDD" id="cd15557">
    <property type="entry name" value="PHD_CBP_p300"/>
    <property type="match status" value="1"/>
</dbReference>
<feature type="compositionally biased region" description="Basic and acidic residues" evidence="19">
    <location>
        <begin position="957"/>
        <end position="978"/>
    </location>
</feature>
<dbReference type="CDD" id="cd20910">
    <property type="entry name" value="NCBD_CREBBP-p300_like"/>
    <property type="match status" value="1"/>
</dbReference>
<name>A0A182FJ52_ANOAL</name>
<feature type="compositionally biased region" description="Basic and acidic residues" evidence="19">
    <location>
        <begin position="1902"/>
        <end position="1914"/>
    </location>
</feature>
<keyword evidence="7" id="KW-0677">Repeat</keyword>
<evidence type="ECO:0000256" key="13">
    <source>
        <dbReference type="ARBA" id="ARBA00023163"/>
    </source>
</evidence>
<feature type="compositionally biased region" description="Polar residues" evidence="19">
    <location>
        <begin position="1120"/>
        <end position="1141"/>
    </location>
</feature>
<feature type="compositionally biased region" description="Gly residues" evidence="19">
    <location>
        <begin position="1918"/>
        <end position="1927"/>
    </location>
</feature>
<dbReference type="InterPro" id="IPR013083">
    <property type="entry name" value="Znf_RING/FYVE/PHD"/>
</dbReference>
<dbReference type="InterPro" id="IPR035898">
    <property type="entry name" value="TAZ_dom_sf"/>
</dbReference>
<feature type="compositionally biased region" description="Gly residues" evidence="19">
    <location>
        <begin position="1414"/>
        <end position="1425"/>
    </location>
</feature>
<keyword evidence="10" id="KW-0156">Chromatin regulator</keyword>
<feature type="compositionally biased region" description="Polar residues" evidence="19">
    <location>
        <begin position="1360"/>
        <end position="1376"/>
    </location>
</feature>
<dbReference type="GO" id="GO:0005737">
    <property type="term" value="C:cytoplasm"/>
    <property type="evidence" value="ECO:0007669"/>
    <property type="project" value="UniProtKB-SubCell"/>
</dbReference>
<feature type="region of interest" description="Disordered" evidence="19">
    <location>
        <begin position="1863"/>
        <end position="1993"/>
    </location>
</feature>
<keyword evidence="21" id="KW-1185">Reference proteome</keyword>
<dbReference type="STRING" id="7167.A0A182FJ52"/>
<evidence type="ECO:0000256" key="11">
    <source>
        <dbReference type="ARBA" id="ARBA00023015"/>
    </source>
</evidence>
<dbReference type="InterPro" id="IPR036529">
    <property type="entry name" value="KIX_dom_sf"/>
</dbReference>
<feature type="compositionally biased region" description="Polar residues" evidence="19">
    <location>
        <begin position="800"/>
        <end position="809"/>
    </location>
</feature>
<dbReference type="Gene3D" id="1.10.246.20">
    <property type="entry name" value="Coactivator CBP, KIX domain"/>
    <property type="match status" value="1"/>
</dbReference>
<dbReference type="Gene3D" id="2.10.110.40">
    <property type="match status" value="1"/>
</dbReference>
<dbReference type="VEuPathDB" id="VectorBase:AALB20_035969"/>
<dbReference type="Gene3D" id="1.20.1020.10">
    <property type="entry name" value="TAZ domain"/>
    <property type="match status" value="2"/>
</dbReference>
<evidence type="ECO:0000256" key="6">
    <source>
        <dbReference type="ARBA" id="ARBA00022723"/>
    </source>
</evidence>
<dbReference type="GO" id="GO:0031490">
    <property type="term" value="F:chromatin DNA binding"/>
    <property type="evidence" value="ECO:0007669"/>
    <property type="project" value="TreeGrafter"/>
</dbReference>
<dbReference type="GO" id="GO:0045944">
    <property type="term" value="P:positive regulation of transcription by RNA polymerase II"/>
    <property type="evidence" value="ECO:0007669"/>
    <property type="project" value="TreeGrafter"/>
</dbReference>
<feature type="compositionally biased region" description="Gly residues" evidence="19">
    <location>
        <begin position="367"/>
        <end position="377"/>
    </location>
</feature>
<feature type="compositionally biased region" description="Low complexity" evidence="19">
    <location>
        <begin position="982"/>
        <end position="1000"/>
    </location>
</feature>
<dbReference type="InterPro" id="IPR013178">
    <property type="entry name" value="Histone_AcTrfase_Rtt109/CBP"/>
</dbReference>
<dbReference type="FunFam" id="1.20.1020.10:FF:000001">
    <property type="entry name" value="E1A binding protein p300"/>
    <property type="match status" value="1"/>
</dbReference>
<dbReference type="InterPro" id="IPR001487">
    <property type="entry name" value="Bromodomain"/>
</dbReference>
<dbReference type="PRINTS" id="PR00503">
    <property type="entry name" value="BROMODOMAIN"/>
</dbReference>
<dbReference type="InterPro" id="IPR003101">
    <property type="entry name" value="KIX_dom"/>
</dbReference>
<feature type="compositionally biased region" description="Polar residues" evidence="19">
    <location>
        <begin position="329"/>
        <end position="357"/>
    </location>
</feature>
<dbReference type="VEuPathDB" id="VectorBase:AALB006547"/>
<feature type="compositionally biased region" description="Basic residues" evidence="19">
    <location>
        <begin position="2550"/>
        <end position="2570"/>
    </location>
</feature>
<dbReference type="SUPFAM" id="SSF47370">
    <property type="entry name" value="Bromodomain"/>
    <property type="match status" value="1"/>
</dbReference>
<dbReference type="Pfam" id="PF08214">
    <property type="entry name" value="HAT_KAT11"/>
    <property type="match status" value="1"/>
</dbReference>
<dbReference type="Gene3D" id="1.20.920.10">
    <property type="entry name" value="Bromodomain-like"/>
    <property type="match status" value="1"/>
</dbReference>
<evidence type="ECO:0000256" key="8">
    <source>
        <dbReference type="ARBA" id="ARBA00022771"/>
    </source>
</evidence>
<evidence type="ECO:0000256" key="10">
    <source>
        <dbReference type="ARBA" id="ARBA00022853"/>
    </source>
</evidence>
<evidence type="ECO:0000256" key="19">
    <source>
        <dbReference type="SAM" id="MobiDB-lite"/>
    </source>
</evidence>
<feature type="compositionally biased region" description="Low complexity" evidence="19">
    <location>
        <begin position="1339"/>
        <end position="1349"/>
    </location>
</feature>
<feature type="compositionally biased region" description="Polar residues" evidence="19">
    <location>
        <begin position="570"/>
        <end position="585"/>
    </location>
</feature>
<dbReference type="GO" id="GO:0008270">
    <property type="term" value="F:zinc ion binding"/>
    <property type="evidence" value="ECO:0007669"/>
    <property type="project" value="UniProtKB-KW"/>
</dbReference>
<feature type="compositionally biased region" description="Gly residues" evidence="19">
    <location>
        <begin position="1980"/>
        <end position="1991"/>
    </location>
</feature>
<evidence type="ECO:0000256" key="17">
    <source>
        <dbReference type="PROSITE-ProRule" id="PRU00203"/>
    </source>
</evidence>
<dbReference type="PROSITE" id="PS00633">
    <property type="entry name" value="BROMODOMAIN_1"/>
    <property type="match status" value="1"/>
</dbReference>
<dbReference type="PANTHER" id="PTHR13808:SF1">
    <property type="entry name" value="HISTONE ACETYLTRANSFERASE"/>
    <property type="match status" value="1"/>
</dbReference>